<dbReference type="InterPro" id="IPR003482">
    <property type="entry name" value="Whib"/>
</dbReference>
<protein>
    <submittedName>
        <fullName evidence="12">WhiB-like regulatory protein</fullName>
    </submittedName>
</protein>
<keyword evidence="8" id="KW-0238">DNA-binding</keyword>
<reference evidence="13" key="1">
    <citation type="submission" date="2016-03" db="EMBL/GenBank/DDBJ databases">
        <authorList>
            <person name="Ploux O."/>
        </authorList>
    </citation>
    <scope>NUCLEOTIDE SEQUENCE [LARGE SCALE GENOMIC DNA]</scope>
</reference>
<comment type="cofactor">
    <cofactor evidence="1">
        <name>[4Fe-4S] cluster</name>
        <dbReference type="ChEBI" id="CHEBI:49883"/>
    </cofactor>
</comment>
<dbReference type="GeneID" id="28802904"/>
<dbReference type="GO" id="GO:0051539">
    <property type="term" value="F:4 iron, 4 sulfur cluster binding"/>
    <property type="evidence" value="ECO:0007669"/>
    <property type="project" value="UniProtKB-KW"/>
</dbReference>
<dbReference type="InterPro" id="IPR034768">
    <property type="entry name" value="4FE4S_WBL"/>
</dbReference>
<organism evidence="12 13">
    <name type="scientific">Gordonia phage BritBrat</name>
    <dbReference type="NCBI Taxonomy" id="1838064"/>
    <lineage>
        <taxon>Viruses</taxon>
        <taxon>Duplodnaviria</taxon>
        <taxon>Heunggongvirae</taxon>
        <taxon>Uroviricota</taxon>
        <taxon>Caudoviricetes</taxon>
        <taxon>Britbratvirus</taxon>
        <taxon>Britbratvirus britbrat</taxon>
    </lineage>
</organism>
<keyword evidence="13" id="KW-1185">Reference proteome</keyword>
<evidence type="ECO:0000256" key="1">
    <source>
        <dbReference type="ARBA" id="ARBA00001966"/>
    </source>
</evidence>
<dbReference type="HAMAP" id="MF_01479">
    <property type="entry name" value="WhiB"/>
    <property type="match status" value="1"/>
</dbReference>
<keyword evidence="6" id="KW-0411">Iron-sulfur</keyword>
<evidence type="ECO:0000256" key="3">
    <source>
        <dbReference type="ARBA" id="ARBA00022485"/>
    </source>
</evidence>
<evidence type="ECO:0000256" key="5">
    <source>
        <dbReference type="ARBA" id="ARBA00023004"/>
    </source>
</evidence>
<dbReference type="GO" id="GO:0003677">
    <property type="term" value="F:DNA binding"/>
    <property type="evidence" value="ECO:0007669"/>
    <property type="project" value="UniProtKB-KW"/>
</dbReference>
<dbReference type="PANTHER" id="PTHR38839">
    <property type="entry name" value="TRANSCRIPTIONAL REGULATOR WHID-RELATED"/>
    <property type="match status" value="1"/>
</dbReference>
<keyword evidence="5" id="KW-0408">Iron</keyword>
<dbReference type="GO" id="GO:0045892">
    <property type="term" value="P:negative regulation of DNA-templated transcription"/>
    <property type="evidence" value="ECO:0007669"/>
    <property type="project" value="TreeGrafter"/>
</dbReference>
<sequence length="155" mass="17083">MSSRDFFVGFRSATAKPERNDAGLSDHLAAQNWSTRRRAASSTADDSTRRHALAPVMAGKSVLNRNTSYTDIMAGLSRPPAWHDDALCSQVDVGDMFFPEKGGSTAEAKTICAGCDVREQCLEWALENQERFGIFGGKSERERRRILAERRGDAA</sequence>
<dbReference type="EMBL" id="KU998233">
    <property type="protein sequence ID" value="ANA85267.1"/>
    <property type="molecule type" value="Genomic_DNA"/>
</dbReference>
<dbReference type="PROSITE" id="PS51674">
    <property type="entry name" value="4FE4S_WBL"/>
    <property type="match status" value="1"/>
</dbReference>
<evidence type="ECO:0000256" key="8">
    <source>
        <dbReference type="ARBA" id="ARBA00023125"/>
    </source>
</evidence>
<keyword evidence="7" id="KW-0805">Transcription regulation</keyword>
<gene>
    <name evidence="12" type="primary">64</name>
    <name evidence="12" type="ORF">PBI_BRITBRAT_64</name>
</gene>
<evidence type="ECO:0000256" key="6">
    <source>
        <dbReference type="ARBA" id="ARBA00023014"/>
    </source>
</evidence>
<dbReference type="Pfam" id="PF02467">
    <property type="entry name" value="Whib"/>
    <property type="match status" value="1"/>
</dbReference>
<evidence type="ECO:0000256" key="7">
    <source>
        <dbReference type="ARBA" id="ARBA00023015"/>
    </source>
</evidence>
<dbReference type="PANTHER" id="PTHR38839:SF4">
    <property type="entry name" value="TRANSCRIPTIONAL REGULATOR WHIB"/>
    <property type="match status" value="1"/>
</dbReference>
<evidence type="ECO:0000256" key="10">
    <source>
        <dbReference type="ARBA" id="ARBA00023163"/>
    </source>
</evidence>
<evidence type="ECO:0000259" key="11">
    <source>
        <dbReference type="PROSITE" id="PS51674"/>
    </source>
</evidence>
<accession>A0A161HSR2</accession>
<keyword evidence="10" id="KW-0804">Transcription</keyword>
<dbReference type="RefSeq" id="YP_009276591.1">
    <property type="nucleotide sequence ID" value="NC_030942.1"/>
</dbReference>
<evidence type="ECO:0000256" key="4">
    <source>
        <dbReference type="ARBA" id="ARBA00022723"/>
    </source>
</evidence>
<dbReference type="OrthoDB" id="17842at10239"/>
<dbReference type="GO" id="GO:0046872">
    <property type="term" value="F:metal ion binding"/>
    <property type="evidence" value="ECO:0007669"/>
    <property type="project" value="UniProtKB-KW"/>
</dbReference>
<dbReference type="Proteomes" id="UP000202279">
    <property type="component" value="Segment"/>
</dbReference>
<name>A0A161HSR2_9CAUD</name>
<proteinExistence type="inferred from homology"/>
<evidence type="ECO:0000313" key="13">
    <source>
        <dbReference type="Proteomes" id="UP000202279"/>
    </source>
</evidence>
<dbReference type="KEGG" id="vg:28802904"/>
<keyword evidence="3" id="KW-0004">4Fe-4S</keyword>
<evidence type="ECO:0000313" key="12">
    <source>
        <dbReference type="EMBL" id="ANA85267.1"/>
    </source>
</evidence>
<evidence type="ECO:0000256" key="9">
    <source>
        <dbReference type="ARBA" id="ARBA00023157"/>
    </source>
</evidence>
<keyword evidence="9" id="KW-1015">Disulfide bond</keyword>
<dbReference type="GO" id="GO:0047134">
    <property type="term" value="F:protein-disulfide reductase [NAD(P)H] activity"/>
    <property type="evidence" value="ECO:0007669"/>
    <property type="project" value="TreeGrafter"/>
</dbReference>
<comment type="similarity">
    <text evidence="2">Belongs to the WhiB family.</text>
</comment>
<evidence type="ECO:0000256" key="2">
    <source>
        <dbReference type="ARBA" id="ARBA00006597"/>
    </source>
</evidence>
<feature type="domain" description="4Fe-4S Wbl-type" evidence="11">
    <location>
        <begin position="87"/>
        <end position="145"/>
    </location>
</feature>
<keyword evidence="4" id="KW-0479">Metal-binding</keyword>